<evidence type="ECO:0000313" key="14">
    <source>
        <dbReference type="EMBL" id="RGJ22214.1"/>
    </source>
</evidence>
<dbReference type="GO" id="GO:0008360">
    <property type="term" value="P:regulation of cell shape"/>
    <property type="evidence" value="ECO:0007669"/>
    <property type="project" value="UniProtKB-KW"/>
</dbReference>
<dbReference type="AlphaFoldDB" id="A0A3E4GNI7"/>
<evidence type="ECO:0000256" key="11">
    <source>
        <dbReference type="SAM" id="Phobius"/>
    </source>
</evidence>
<dbReference type="SUPFAM" id="SSF56519">
    <property type="entry name" value="Penicillin binding protein dimerisation domain"/>
    <property type="match status" value="1"/>
</dbReference>
<evidence type="ECO:0000313" key="15">
    <source>
        <dbReference type="Proteomes" id="UP000260655"/>
    </source>
</evidence>
<feature type="domain" description="Penicillin-binding protein dimerisation" evidence="13">
    <location>
        <begin position="74"/>
        <end position="337"/>
    </location>
</feature>
<evidence type="ECO:0000256" key="1">
    <source>
        <dbReference type="ARBA" id="ARBA00004167"/>
    </source>
</evidence>
<dbReference type="Pfam" id="PF00905">
    <property type="entry name" value="Transpeptidase"/>
    <property type="match status" value="1"/>
</dbReference>
<evidence type="ECO:0000259" key="12">
    <source>
        <dbReference type="Pfam" id="PF00905"/>
    </source>
</evidence>
<proteinExistence type="inferred from homology"/>
<evidence type="ECO:0000256" key="10">
    <source>
        <dbReference type="ARBA" id="ARBA00023316"/>
    </source>
</evidence>
<evidence type="ECO:0000256" key="4">
    <source>
        <dbReference type="ARBA" id="ARBA00022475"/>
    </source>
</evidence>
<dbReference type="SUPFAM" id="SSF56601">
    <property type="entry name" value="beta-lactamase/transpeptidase-like"/>
    <property type="match status" value="1"/>
</dbReference>
<keyword evidence="9 11" id="KW-0472">Membrane</keyword>
<evidence type="ECO:0000256" key="3">
    <source>
        <dbReference type="ARBA" id="ARBA00007171"/>
    </source>
</evidence>
<feature type="transmembrane region" description="Helical" evidence="11">
    <location>
        <begin position="31"/>
        <end position="50"/>
    </location>
</feature>
<feature type="domain" description="Penicillin-binding protein transpeptidase" evidence="12">
    <location>
        <begin position="626"/>
        <end position="952"/>
    </location>
</feature>
<evidence type="ECO:0000256" key="2">
    <source>
        <dbReference type="ARBA" id="ARBA00004236"/>
    </source>
</evidence>
<dbReference type="Gene3D" id="3.90.1310.10">
    <property type="entry name" value="Penicillin-binding protein 2a (Domain 2)"/>
    <property type="match status" value="2"/>
</dbReference>
<evidence type="ECO:0000256" key="6">
    <source>
        <dbReference type="ARBA" id="ARBA00022960"/>
    </source>
</evidence>
<sequence>MKKKKKGVLADLFDLLDRLKRWFIDLVKSRVFVLMLVFIVLSAILIQRVFALQIVNGQAYLDDYKLQIQKTKEVQGTRGRILDRNGVVLADNKLAYSVTIEDNGDYDTVKEKNKIINATIEKVISIVESNGDSIVNDFKIILNDNGEYAYSMTSEVQRLRFLADVFGKATIDKLSNKQKAYSAADLMYYLCTDETYGYGLDEQKLSKEEILKLVTIRYSMGLNRYQKYVATTIASDVSESTTAAIMENLDTLQGVNIEEDSIRYYPDSKYFASILGYTGVISQDEYDALDEKEQDSYSLTDVVGKAGLEQTLDKTLQGEKGEIKLYVNSVGKVIESKQGKKAKAGNDVYLSIDANLQKAAYDLLEEKLAGIILSNLTTSLIYDRTQAEEGSDVKIPIGDVYNAFISNEILNVGHFEAADAGETEKSVYASFSSKKEAVLADVMAQLSDSGAPAYKDCDEDMQAYLSYIISTVLTQNAAIIQKDSIDTNDSTYIAWENDESISLYTYLNYAISKNWIDTSKLTDYMNSDSEYSDQNEVYQGILAYISANLPKDSGFDKLIYKYMIRNEEITGSQIGMMLYEQGILNYDADVYNKLADGTMTAYDFMYSKIEDLEITPGQLGLEPSTGSVVVTDTKTGQLLACVSYPGYDNNRLANTMDSGYYTKLLNDQSAPLYNNATQEKTAPGSTYKPLVAVAGLTEDVIDTSTYISCGGLYEKISPSPRCWIYPGSHGSLNVTSAIQHSCNMFFYEVGYRLGLTNQMLSNAKSSESGYSSDQGCETLLKYATMFGLNQTTGIEIPESSPQVSDQDSVRSAIGQGTNNYTTTQLARYVTAIANRGTVYNLSLLDHVENKDGKVTKTYEPDVLNQIEGVSGNTWDAVQSGMRAVVTSNSTYSSLGNITMSGKTGTAQQSTTHPDHGLFVGYAPSDDPEVAFAIRIKNGYESLYPSEIGRDLMRYYYGETSRDELITGHASAAGSSSTHGD</sequence>
<evidence type="ECO:0000256" key="7">
    <source>
        <dbReference type="ARBA" id="ARBA00022984"/>
    </source>
</evidence>
<protein>
    <submittedName>
        <fullName evidence="14">Penicillin-binding protein</fullName>
    </submittedName>
</protein>
<evidence type="ECO:0000256" key="9">
    <source>
        <dbReference type="ARBA" id="ARBA00023136"/>
    </source>
</evidence>
<dbReference type="GO" id="GO:0005886">
    <property type="term" value="C:plasma membrane"/>
    <property type="evidence" value="ECO:0007669"/>
    <property type="project" value="UniProtKB-SubCell"/>
</dbReference>
<dbReference type="EMBL" id="QSOV01000012">
    <property type="protein sequence ID" value="RGJ22214.1"/>
    <property type="molecule type" value="Genomic_DNA"/>
</dbReference>
<dbReference type="GO" id="GO:0009252">
    <property type="term" value="P:peptidoglycan biosynthetic process"/>
    <property type="evidence" value="ECO:0007669"/>
    <property type="project" value="UniProtKB-KW"/>
</dbReference>
<dbReference type="PANTHER" id="PTHR30627">
    <property type="entry name" value="PEPTIDOGLYCAN D,D-TRANSPEPTIDASE"/>
    <property type="match status" value="1"/>
</dbReference>
<dbReference type="Gene3D" id="3.30.1390.30">
    <property type="entry name" value="Penicillin-binding protein 2a, domain 3"/>
    <property type="match status" value="1"/>
</dbReference>
<dbReference type="PANTHER" id="PTHR30627:SF2">
    <property type="entry name" value="PEPTIDOGLYCAN D,D-TRANSPEPTIDASE MRDA"/>
    <property type="match status" value="1"/>
</dbReference>
<dbReference type="InterPro" id="IPR001460">
    <property type="entry name" value="PCN-bd_Tpept"/>
</dbReference>
<gene>
    <name evidence="14" type="ORF">DXD67_11050</name>
</gene>
<keyword evidence="6" id="KW-0133">Cell shape</keyword>
<name>A0A3E4GNI7_9FIRM</name>
<dbReference type="GO" id="GO:0071555">
    <property type="term" value="P:cell wall organization"/>
    <property type="evidence" value="ECO:0007669"/>
    <property type="project" value="UniProtKB-KW"/>
</dbReference>
<evidence type="ECO:0000256" key="8">
    <source>
        <dbReference type="ARBA" id="ARBA00022989"/>
    </source>
</evidence>
<accession>A0A3E4GNI7</accession>
<reference evidence="14 15" key="1">
    <citation type="submission" date="2018-08" db="EMBL/GenBank/DDBJ databases">
        <title>A genome reference for cultivated species of the human gut microbiota.</title>
        <authorList>
            <person name="Zou Y."/>
            <person name="Xue W."/>
            <person name="Luo G."/>
        </authorList>
    </citation>
    <scope>NUCLEOTIDE SEQUENCE [LARGE SCALE GENOMIC DNA]</scope>
    <source>
        <strain evidence="14 15">TM07-19</strain>
    </source>
</reference>
<dbReference type="InterPro" id="IPR036138">
    <property type="entry name" value="PBP_dimer_sf"/>
</dbReference>
<dbReference type="Proteomes" id="UP000260655">
    <property type="component" value="Unassembled WGS sequence"/>
</dbReference>
<comment type="similarity">
    <text evidence="3">Belongs to the transpeptidase family.</text>
</comment>
<comment type="subcellular location">
    <subcellularLocation>
        <location evidence="2">Cell membrane</location>
    </subcellularLocation>
    <subcellularLocation>
        <location evidence="1">Membrane</location>
        <topology evidence="1">Single-pass membrane protein</topology>
    </subcellularLocation>
</comment>
<evidence type="ECO:0000256" key="5">
    <source>
        <dbReference type="ARBA" id="ARBA00022692"/>
    </source>
</evidence>
<keyword evidence="4" id="KW-1003">Cell membrane</keyword>
<dbReference type="GO" id="GO:0071972">
    <property type="term" value="F:peptidoglycan L,D-transpeptidase activity"/>
    <property type="evidence" value="ECO:0007669"/>
    <property type="project" value="TreeGrafter"/>
</dbReference>
<dbReference type="InterPro" id="IPR050515">
    <property type="entry name" value="Beta-lactam/transpept"/>
</dbReference>
<keyword evidence="7" id="KW-0573">Peptidoglycan synthesis</keyword>
<keyword evidence="8 11" id="KW-1133">Transmembrane helix</keyword>
<dbReference type="InterPro" id="IPR005311">
    <property type="entry name" value="PBP_dimer"/>
</dbReference>
<keyword evidence="10" id="KW-0961">Cell wall biogenesis/degradation</keyword>
<organism evidence="14 15">
    <name type="scientific">Coprococcus comes</name>
    <dbReference type="NCBI Taxonomy" id="410072"/>
    <lineage>
        <taxon>Bacteria</taxon>
        <taxon>Bacillati</taxon>
        <taxon>Bacillota</taxon>
        <taxon>Clostridia</taxon>
        <taxon>Lachnospirales</taxon>
        <taxon>Lachnospiraceae</taxon>
        <taxon>Coprococcus</taxon>
    </lineage>
</organism>
<dbReference type="GO" id="GO:0008658">
    <property type="term" value="F:penicillin binding"/>
    <property type="evidence" value="ECO:0007669"/>
    <property type="project" value="InterPro"/>
</dbReference>
<keyword evidence="5 11" id="KW-0812">Transmembrane</keyword>
<dbReference type="Gene3D" id="3.40.710.10">
    <property type="entry name" value="DD-peptidase/beta-lactamase superfamily"/>
    <property type="match status" value="1"/>
</dbReference>
<evidence type="ECO:0000259" key="13">
    <source>
        <dbReference type="Pfam" id="PF03717"/>
    </source>
</evidence>
<dbReference type="Pfam" id="PF03717">
    <property type="entry name" value="PBP_dimer"/>
    <property type="match status" value="1"/>
</dbReference>
<comment type="caution">
    <text evidence="14">The sequence shown here is derived from an EMBL/GenBank/DDBJ whole genome shotgun (WGS) entry which is preliminary data.</text>
</comment>
<dbReference type="InterPro" id="IPR012338">
    <property type="entry name" value="Beta-lactam/transpept-like"/>
</dbReference>